<dbReference type="PANTHER" id="PTHR14614">
    <property type="entry name" value="HEPATOCELLULAR CARCINOMA-ASSOCIATED ANTIGEN"/>
    <property type="match status" value="1"/>
</dbReference>
<feature type="compositionally biased region" description="Low complexity" evidence="1">
    <location>
        <begin position="208"/>
        <end position="218"/>
    </location>
</feature>
<feature type="region of interest" description="Disordered" evidence="1">
    <location>
        <begin position="188"/>
        <end position="218"/>
    </location>
</feature>
<protein>
    <recommendedName>
        <fullName evidence="3">Calmodulin-lysine N-methyltransferase</fullName>
    </recommendedName>
</protein>
<feature type="compositionally biased region" description="Pro residues" evidence="1">
    <location>
        <begin position="17"/>
        <end position="28"/>
    </location>
</feature>
<sequence length="454" mass="48672">MSAAGISADAGNRDPPPRPPTATRPPHPVASAFFRSLDDKLNGPGAGDGDSSSSDDDVADRSPNGSGSAFPPPDSLSPPAAVPRQRKMDPALLRKAQSLGWRNRHSQAEFYPVSMELPPTRLSDPRGDGATEATSNAASPHRRIRRRRAEFSVRQVQRGETENTYGTGATVWPASMVLLKYMEALQPTTGGRGSGDTCSDNEAGEGGPPFSSSSPFEGKTVADLGAGTGVTSVAAAALGASLVVCTDGCDLVVELAEQNARRACGELAGGCLGEEVRGSLADSGGEGPDELGGGRFTGSTSSTSSAKGGNETGEKMTIGQCELRVRKYWWGEDDESMLQELADECNNSRDSLRIEASMQNQRYYDYLLVSDCVLPKLYPIGPLVGAISRLTGPETITYLSYEHRYYPAFDPKEEFSRLAEEEGLEVRVVPQKDHHPIYSVDDIEVWEVRRRQEP</sequence>
<evidence type="ECO:0000256" key="1">
    <source>
        <dbReference type="SAM" id="MobiDB-lite"/>
    </source>
</evidence>
<dbReference type="InterPro" id="IPR019410">
    <property type="entry name" value="Methyltransf_16"/>
</dbReference>
<dbReference type="Gene3D" id="3.40.50.150">
    <property type="entry name" value="Vaccinia Virus protein VP39"/>
    <property type="match status" value="1"/>
</dbReference>
<proteinExistence type="predicted"/>
<reference evidence="2" key="1">
    <citation type="submission" date="2021-01" db="EMBL/GenBank/DDBJ databases">
        <authorList>
            <person name="Corre E."/>
            <person name="Pelletier E."/>
            <person name="Niang G."/>
            <person name="Scheremetjew M."/>
            <person name="Finn R."/>
            <person name="Kale V."/>
            <person name="Holt S."/>
            <person name="Cochrane G."/>
            <person name="Meng A."/>
            <person name="Brown T."/>
            <person name="Cohen L."/>
        </authorList>
    </citation>
    <scope>NUCLEOTIDE SEQUENCE</scope>
    <source>
        <strain evidence="2">Isolate 1302-5</strain>
    </source>
</reference>
<name>A0A7S4J5J0_9STRA</name>
<dbReference type="EMBL" id="HBKQ01032322">
    <property type="protein sequence ID" value="CAE2252497.1"/>
    <property type="molecule type" value="Transcribed_RNA"/>
</dbReference>
<feature type="region of interest" description="Disordered" evidence="1">
    <location>
        <begin position="280"/>
        <end position="313"/>
    </location>
</feature>
<evidence type="ECO:0000313" key="2">
    <source>
        <dbReference type="EMBL" id="CAE2252497.1"/>
    </source>
</evidence>
<feature type="region of interest" description="Disordered" evidence="1">
    <location>
        <begin position="1"/>
        <end position="100"/>
    </location>
</feature>
<accession>A0A7S4J5J0</accession>
<dbReference type="SUPFAM" id="SSF53335">
    <property type="entry name" value="S-adenosyl-L-methionine-dependent methyltransferases"/>
    <property type="match status" value="1"/>
</dbReference>
<organism evidence="2">
    <name type="scientific">Odontella aurita</name>
    <dbReference type="NCBI Taxonomy" id="265563"/>
    <lineage>
        <taxon>Eukaryota</taxon>
        <taxon>Sar</taxon>
        <taxon>Stramenopiles</taxon>
        <taxon>Ochrophyta</taxon>
        <taxon>Bacillariophyta</taxon>
        <taxon>Mediophyceae</taxon>
        <taxon>Biddulphiophycidae</taxon>
        <taxon>Eupodiscales</taxon>
        <taxon>Odontellaceae</taxon>
        <taxon>Odontella</taxon>
    </lineage>
</organism>
<dbReference type="InterPro" id="IPR029063">
    <property type="entry name" value="SAM-dependent_MTases_sf"/>
</dbReference>
<evidence type="ECO:0008006" key="3">
    <source>
        <dbReference type="Google" id="ProtNLM"/>
    </source>
</evidence>
<feature type="compositionally biased region" description="Low complexity" evidence="1">
    <location>
        <begin position="297"/>
        <end position="309"/>
    </location>
</feature>
<dbReference type="CDD" id="cd02440">
    <property type="entry name" value="AdoMet_MTases"/>
    <property type="match status" value="1"/>
</dbReference>
<dbReference type="Pfam" id="PF10294">
    <property type="entry name" value="Methyltransf_16"/>
    <property type="match status" value="1"/>
</dbReference>
<feature type="region of interest" description="Disordered" evidence="1">
    <location>
        <begin position="116"/>
        <end position="147"/>
    </location>
</feature>
<gene>
    <name evidence="2" type="ORF">OAUR00152_LOCUS22063</name>
</gene>
<feature type="compositionally biased region" description="Gly residues" evidence="1">
    <location>
        <begin position="284"/>
        <end position="296"/>
    </location>
</feature>
<dbReference type="AlphaFoldDB" id="A0A7S4J5J0"/>